<comment type="caution">
    <text evidence="3">The sequence shown here is derived from an EMBL/GenBank/DDBJ whole genome shotgun (WGS) entry which is preliminary data.</text>
</comment>
<gene>
    <name evidence="10" type="ORF">PF001_g5267</name>
    <name evidence="9" type="ORF">PF002_g6776</name>
    <name evidence="8" type="ORF">PF004_g4891</name>
    <name evidence="7" type="ORF">PF005_g5982</name>
    <name evidence="6" type="ORF">PF006_g5223</name>
    <name evidence="5" type="ORF">PF007_g5459</name>
    <name evidence="11" type="ORF">PF008_g5356</name>
    <name evidence="2" type="ORF">PF009_g5966</name>
    <name evidence="4" type="ORF">PF010_g5293</name>
    <name evidence="3" type="ORF">PF011_g4969</name>
</gene>
<evidence type="ECO:0000313" key="5">
    <source>
        <dbReference type="EMBL" id="KAE9127870.1"/>
    </source>
</evidence>
<evidence type="ECO:0000313" key="13">
    <source>
        <dbReference type="Proteomes" id="UP000433483"/>
    </source>
</evidence>
<evidence type="ECO:0000313" key="16">
    <source>
        <dbReference type="Proteomes" id="UP000440732"/>
    </source>
</evidence>
<dbReference type="EMBL" id="QXFX01000194">
    <property type="protein sequence ID" value="KAE9126365.1"/>
    <property type="molecule type" value="Genomic_DNA"/>
</dbReference>
<evidence type="ECO:0000313" key="15">
    <source>
        <dbReference type="Proteomes" id="UP000440367"/>
    </source>
</evidence>
<dbReference type="Proteomes" id="UP000440732">
    <property type="component" value="Unassembled WGS sequence"/>
</dbReference>
<dbReference type="EMBL" id="QXGD01000240">
    <property type="protein sequence ID" value="KAE9246361.1"/>
    <property type="molecule type" value="Genomic_DNA"/>
</dbReference>
<evidence type="ECO:0000313" key="6">
    <source>
        <dbReference type="EMBL" id="KAE9150399.1"/>
    </source>
</evidence>
<dbReference type="Proteomes" id="UP000488956">
    <property type="component" value="Unassembled WGS sequence"/>
</dbReference>
<evidence type="ECO:0000313" key="11">
    <source>
        <dbReference type="EMBL" id="KAE9352682.1"/>
    </source>
</evidence>
<dbReference type="AlphaFoldDB" id="A0A6A3LPZ9"/>
<evidence type="ECO:0000313" key="18">
    <source>
        <dbReference type="Proteomes" id="UP000460718"/>
    </source>
</evidence>
<evidence type="ECO:0000313" key="21">
    <source>
        <dbReference type="Proteomes" id="UP000488956"/>
    </source>
</evidence>
<dbReference type="EMBL" id="QXGB01000215">
    <property type="protein sequence ID" value="KAE9224277.1"/>
    <property type="molecule type" value="Genomic_DNA"/>
</dbReference>
<evidence type="ECO:0000313" key="14">
    <source>
        <dbReference type="Proteomes" id="UP000437068"/>
    </source>
</evidence>
<dbReference type="EMBL" id="QXGE01000193">
    <property type="protein sequence ID" value="KAE9320724.1"/>
    <property type="molecule type" value="Genomic_DNA"/>
</dbReference>
<evidence type="ECO:0000313" key="19">
    <source>
        <dbReference type="Proteomes" id="UP000476176"/>
    </source>
</evidence>
<evidence type="ECO:0000313" key="4">
    <source>
        <dbReference type="EMBL" id="KAE9126365.1"/>
    </source>
</evidence>
<dbReference type="Proteomes" id="UP000441208">
    <property type="component" value="Unassembled WGS sequence"/>
</dbReference>
<evidence type="ECO:0000313" key="7">
    <source>
        <dbReference type="EMBL" id="KAE9224277.1"/>
    </source>
</evidence>
<dbReference type="EMBL" id="QXGF01000208">
    <property type="protein sequence ID" value="KAE8944347.1"/>
    <property type="molecule type" value="Genomic_DNA"/>
</dbReference>
<dbReference type="Proteomes" id="UP000437068">
    <property type="component" value="Unassembled WGS sequence"/>
</dbReference>
<evidence type="ECO:0000313" key="3">
    <source>
        <dbReference type="EMBL" id="KAE9021376.1"/>
    </source>
</evidence>
<reference evidence="18 19" key="1">
    <citation type="submission" date="2018-09" db="EMBL/GenBank/DDBJ databases">
        <title>Genomic investigation of the strawberry pathogen Phytophthora fragariae indicates pathogenicity is determined by transcriptional variation in three key races.</title>
        <authorList>
            <person name="Adams T.M."/>
            <person name="Armitage A.D."/>
            <person name="Sobczyk M.K."/>
            <person name="Bates H.J."/>
            <person name="Dunwell J.M."/>
            <person name="Nellist C.F."/>
            <person name="Harrison R.J."/>
        </authorList>
    </citation>
    <scope>NUCLEOTIDE SEQUENCE [LARGE SCALE GENOMIC DNA]</scope>
    <source>
        <strain evidence="10 14">A4</strain>
        <strain evidence="9 15">BC-1</strain>
        <strain evidence="8 19">BC-23</strain>
        <strain evidence="7 13">NOV-27</strain>
        <strain evidence="6 16">NOV-5</strain>
        <strain evidence="5 17">NOV-71</strain>
        <strain evidence="11 20">NOV-77</strain>
        <strain evidence="2 12">NOV-9</strain>
        <strain evidence="4 21">ONT-3</strain>
        <strain evidence="3 18">SCRP245</strain>
    </source>
</reference>
<evidence type="ECO:0000313" key="10">
    <source>
        <dbReference type="EMBL" id="KAE9320724.1"/>
    </source>
</evidence>
<dbReference type="Proteomes" id="UP000476176">
    <property type="component" value="Unassembled WGS sequence"/>
</dbReference>
<evidence type="ECO:0000313" key="20">
    <source>
        <dbReference type="Proteomes" id="UP000486351"/>
    </source>
</evidence>
<evidence type="ECO:0000256" key="1">
    <source>
        <dbReference type="SAM" id="MobiDB-lite"/>
    </source>
</evidence>
<evidence type="ECO:0000313" key="9">
    <source>
        <dbReference type="EMBL" id="KAE9246361.1"/>
    </source>
</evidence>
<proteinExistence type="predicted"/>
<organism evidence="3 18">
    <name type="scientific">Phytophthora fragariae</name>
    <dbReference type="NCBI Taxonomy" id="53985"/>
    <lineage>
        <taxon>Eukaryota</taxon>
        <taxon>Sar</taxon>
        <taxon>Stramenopiles</taxon>
        <taxon>Oomycota</taxon>
        <taxon>Peronosporomycetes</taxon>
        <taxon>Peronosporales</taxon>
        <taxon>Peronosporaceae</taxon>
        <taxon>Phytophthora</taxon>
    </lineage>
</organism>
<dbReference type="EMBL" id="QXGA01000192">
    <property type="protein sequence ID" value="KAE9150399.1"/>
    <property type="molecule type" value="Genomic_DNA"/>
</dbReference>
<evidence type="ECO:0000313" key="2">
    <source>
        <dbReference type="EMBL" id="KAE8944347.1"/>
    </source>
</evidence>
<dbReference type="EMBL" id="QXGC01000174">
    <property type="protein sequence ID" value="KAE9246265.1"/>
    <property type="molecule type" value="Genomic_DNA"/>
</dbReference>
<dbReference type="EMBL" id="QXFW01000187">
    <property type="protein sequence ID" value="KAE9021376.1"/>
    <property type="molecule type" value="Genomic_DNA"/>
</dbReference>
<dbReference type="Proteomes" id="UP000429523">
    <property type="component" value="Unassembled WGS sequence"/>
</dbReference>
<feature type="region of interest" description="Disordered" evidence="1">
    <location>
        <begin position="52"/>
        <end position="72"/>
    </location>
</feature>
<evidence type="ECO:0000313" key="12">
    <source>
        <dbReference type="Proteomes" id="UP000429523"/>
    </source>
</evidence>
<dbReference type="Proteomes" id="UP000433483">
    <property type="component" value="Unassembled WGS sequence"/>
</dbReference>
<dbReference type="Proteomes" id="UP000440367">
    <property type="component" value="Unassembled WGS sequence"/>
</dbReference>
<evidence type="ECO:0000313" key="8">
    <source>
        <dbReference type="EMBL" id="KAE9246265.1"/>
    </source>
</evidence>
<protein>
    <submittedName>
        <fullName evidence="3">Uncharacterized protein</fullName>
    </submittedName>
</protein>
<dbReference type="EMBL" id="QXFZ01000191">
    <property type="protein sequence ID" value="KAE9127870.1"/>
    <property type="molecule type" value="Genomic_DNA"/>
</dbReference>
<keyword evidence="13" id="KW-1185">Reference proteome</keyword>
<dbReference type="EMBL" id="QXFY01000196">
    <property type="protein sequence ID" value="KAE9352682.1"/>
    <property type="molecule type" value="Genomic_DNA"/>
</dbReference>
<dbReference type="Proteomes" id="UP000486351">
    <property type="component" value="Unassembled WGS sequence"/>
</dbReference>
<sequence>MLYRILSVLVTSAYTHLQLVNCAYGAAGRWANARAAWRRREDCNLRPSLFSAPGTSGTSAADSRLPRCPWWA</sequence>
<name>A0A6A3LPZ9_9STRA</name>
<dbReference type="Proteomes" id="UP000460718">
    <property type="component" value="Unassembled WGS sequence"/>
</dbReference>
<evidence type="ECO:0000313" key="17">
    <source>
        <dbReference type="Proteomes" id="UP000441208"/>
    </source>
</evidence>
<accession>A0A6A3LPZ9</accession>